<dbReference type="RefSeq" id="XP_002111660.1">
    <property type="nucleotide sequence ID" value="XM_002111624.1"/>
</dbReference>
<evidence type="ECO:0000256" key="4">
    <source>
        <dbReference type="ARBA" id="ARBA00023136"/>
    </source>
</evidence>
<comment type="similarity">
    <text evidence="5">Belongs to the G-protein coupled receptor 1 family.</text>
</comment>
<comment type="subcellular location">
    <subcellularLocation>
        <location evidence="1">Membrane</location>
    </subcellularLocation>
</comment>
<dbReference type="HOGENOM" id="CLU_009579_6_0_1"/>
<dbReference type="Pfam" id="PF00001">
    <property type="entry name" value="7tm_1"/>
    <property type="match status" value="1"/>
</dbReference>
<dbReference type="PRINTS" id="PR00237">
    <property type="entry name" value="GPCRRHODOPSN"/>
</dbReference>
<dbReference type="PROSITE" id="PS00237">
    <property type="entry name" value="G_PROTEIN_RECEP_F1_1"/>
    <property type="match status" value="1"/>
</dbReference>
<feature type="transmembrane region" description="Helical" evidence="6">
    <location>
        <begin position="145"/>
        <end position="165"/>
    </location>
</feature>
<keyword evidence="5" id="KW-0675">Receptor</keyword>
<dbReference type="SUPFAM" id="SSF81321">
    <property type="entry name" value="Family A G protein-coupled receptor-like"/>
    <property type="match status" value="1"/>
</dbReference>
<dbReference type="GeneID" id="6752873"/>
<feature type="domain" description="G-protein coupled receptors family 1 profile" evidence="7">
    <location>
        <begin position="36"/>
        <end position="297"/>
    </location>
</feature>
<dbReference type="OMA" id="ANATYEY"/>
<reference evidence="8 9" key="1">
    <citation type="journal article" date="2008" name="Nature">
        <title>The Trichoplax genome and the nature of placozoans.</title>
        <authorList>
            <person name="Srivastava M."/>
            <person name="Begovic E."/>
            <person name="Chapman J."/>
            <person name="Putnam N.H."/>
            <person name="Hellsten U."/>
            <person name="Kawashima T."/>
            <person name="Kuo A."/>
            <person name="Mitros T."/>
            <person name="Salamov A."/>
            <person name="Carpenter M.L."/>
            <person name="Signorovitch A.Y."/>
            <person name="Moreno M.A."/>
            <person name="Kamm K."/>
            <person name="Grimwood J."/>
            <person name="Schmutz J."/>
            <person name="Shapiro H."/>
            <person name="Grigoriev I.V."/>
            <person name="Buss L.W."/>
            <person name="Schierwater B."/>
            <person name="Dellaporta S.L."/>
            <person name="Rokhsar D.S."/>
        </authorList>
    </citation>
    <scope>NUCLEOTIDE SEQUENCE [LARGE SCALE GENOMIC DNA]</scope>
    <source>
        <strain evidence="8 9">Grell-BS-1999</strain>
    </source>
</reference>
<evidence type="ECO:0000256" key="6">
    <source>
        <dbReference type="SAM" id="Phobius"/>
    </source>
</evidence>
<dbReference type="AlphaFoldDB" id="B3RW87"/>
<dbReference type="STRING" id="10228.B3RW87"/>
<dbReference type="KEGG" id="tad:TRIADDRAFT_55923"/>
<dbReference type="CTD" id="6752873"/>
<dbReference type="PROSITE" id="PS50262">
    <property type="entry name" value="G_PROTEIN_RECEP_F1_2"/>
    <property type="match status" value="1"/>
</dbReference>
<dbReference type="EMBL" id="DS985244">
    <property type="protein sequence ID" value="EDV25627.1"/>
    <property type="molecule type" value="Genomic_DNA"/>
</dbReference>
<feature type="transmembrane region" description="Helical" evidence="6">
    <location>
        <begin position="24"/>
        <end position="46"/>
    </location>
</feature>
<evidence type="ECO:0000256" key="2">
    <source>
        <dbReference type="ARBA" id="ARBA00022692"/>
    </source>
</evidence>
<evidence type="ECO:0000259" key="7">
    <source>
        <dbReference type="PROSITE" id="PS50262"/>
    </source>
</evidence>
<evidence type="ECO:0000313" key="9">
    <source>
        <dbReference type="Proteomes" id="UP000009022"/>
    </source>
</evidence>
<dbReference type="CDD" id="cd00637">
    <property type="entry name" value="7tm_classA_rhodopsin-like"/>
    <property type="match status" value="1"/>
</dbReference>
<keyword evidence="9" id="KW-1185">Reference proteome</keyword>
<feature type="transmembrane region" description="Helical" evidence="6">
    <location>
        <begin position="242"/>
        <end position="260"/>
    </location>
</feature>
<dbReference type="InterPro" id="IPR017452">
    <property type="entry name" value="GPCR_Rhodpsn_7TM"/>
</dbReference>
<dbReference type="Proteomes" id="UP000009022">
    <property type="component" value="Unassembled WGS sequence"/>
</dbReference>
<dbReference type="PANTHER" id="PTHR45698:SF1">
    <property type="entry name" value="TRACE AMINE-ASSOCIATED RECEPTOR 13C-LIKE"/>
    <property type="match status" value="1"/>
</dbReference>
<dbReference type="PANTHER" id="PTHR45698">
    <property type="entry name" value="TRACE AMINE-ASSOCIATED RECEPTOR 19N-RELATED"/>
    <property type="match status" value="1"/>
</dbReference>
<proteinExistence type="inferred from homology"/>
<dbReference type="InterPro" id="IPR000276">
    <property type="entry name" value="GPCR_Rhodpsn"/>
</dbReference>
<dbReference type="GO" id="GO:0016020">
    <property type="term" value="C:membrane"/>
    <property type="evidence" value="ECO:0007669"/>
    <property type="project" value="UniProtKB-SubCell"/>
</dbReference>
<dbReference type="PhylomeDB" id="B3RW87"/>
<dbReference type="OrthoDB" id="2132067at2759"/>
<sequence length="352" mass="39586">MDVLQENDSIEANATYEYDPTINIVYAIIGSTAIIGNIWVIALNVIHRAMLYQAPNKFVVSLAASDAISGLLIFIMPGYIFPVDSYPYPNGVYLGSIFCSLIDSNALFFASGFISVYTIAIISMERWCAVSRPFLYKRLFTQNRTRLIIICIWIFVPISVVDGVLQKKFDARLFPPCQWFSLFRGDIVSANLVFMVLESIRVFLPALVTIISFADVVRRMSKKSDVKLNCSSAKRVKVRRRFTIMLGIAAVALIICWLPNEIYFSLVQLRLAFYEPIVHSITKTLIVTNCCVNPIIYAATNVTYRRGMIQLIRQISRCITGKKTPIAPINSIRPSRSPTNLTNASAYDLTSL</sequence>
<protein>
    <recommendedName>
        <fullName evidence="7">G-protein coupled receptors family 1 profile domain-containing protein</fullName>
    </recommendedName>
</protein>
<organism evidence="8 9">
    <name type="scientific">Trichoplax adhaerens</name>
    <name type="common">Trichoplax reptans</name>
    <dbReference type="NCBI Taxonomy" id="10228"/>
    <lineage>
        <taxon>Eukaryota</taxon>
        <taxon>Metazoa</taxon>
        <taxon>Placozoa</taxon>
        <taxon>Uniplacotomia</taxon>
        <taxon>Trichoplacea</taxon>
        <taxon>Trichoplacidae</taxon>
        <taxon>Trichoplax</taxon>
    </lineage>
</organism>
<evidence type="ECO:0000256" key="1">
    <source>
        <dbReference type="ARBA" id="ARBA00004370"/>
    </source>
</evidence>
<feature type="transmembrane region" description="Helical" evidence="6">
    <location>
        <begin position="192"/>
        <end position="214"/>
    </location>
</feature>
<dbReference type="FunCoup" id="B3RW87">
    <property type="interactions" value="99"/>
</dbReference>
<keyword evidence="4 6" id="KW-0472">Membrane</keyword>
<keyword evidence="5" id="KW-0297">G-protein coupled receptor</keyword>
<keyword evidence="5" id="KW-0807">Transducer</keyword>
<gene>
    <name evidence="8" type="ORF">TRIADDRAFT_55923</name>
</gene>
<evidence type="ECO:0000256" key="5">
    <source>
        <dbReference type="RuleBase" id="RU000688"/>
    </source>
</evidence>
<dbReference type="eggNOG" id="KOG3656">
    <property type="taxonomic scope" value="Eukaryota"/>
</dbReference>
<dbReference type="GO" id="GO:0004930">
    <property type="term" value="F:G protein-coupled receptor activity"/>
    <property type="evidence" value="ECO:0007669"/>
    <property type="project" value="UniProtKB-KW"/>
</dbReference>
<feature type="transmembrane region" description="Helical" evidence="6">
    <location>
        <begin position="58"/>
        <end position="81"/>
    </location>
</feature>
<feature type="transmembrane region" description="Helical" evidence="6">
    <location>
        <begin position="93"/>
        <end position="124"/>
    </location>
</feature>
<evidence type="ECO:0000256" key="3">
    <source>
        <dbReference type="ARBA" id="ARBA00022989"/>
    </source>
</evidence>
<accession>B3RW87</accession>
<dbReference type="InParanoid" id="B3RW87"/>
<dbReference type="Gene3D" id="1.20.1070.10">
    <property type="entry name" value="Rhodopsin 7-helix transmembrane proteins"/>
    <property type="match status" value="1"/>
</dbReference>
<keyword evidence="3 6" id="KW-1133">Transmembrane helix</keyword>
<evidence type="ECO:0000313" key="8">
    <source>
        <dbReference type="EMBL" id="EDV25627.1"/>
    </source>
</evidence>
<keyword evidence="2 5" id="KW-0812">Transmembrane</keyword>
<name>B3RW87_TRIAD</name>